<evidence type="ECO:0000313" key="3">
    <source>
        <dbReference type="EMBL" id="OAQ62242.1"/>
    </source>
</evidence>
<dbReference type="GO" id="GO:0005771">
    <property type="term" value="C:multivesicular body"/>
    <property type="evidence" value="ECO:0007669"/>
    <property type="project" value="TreeGrafter"/>
</dbReference>
<dbReference type="GO" id="GO:0006900">
    <property type="term" value="P:vesicle budding from membrane"/>
    <property type="evidence" value="ECO:0007669"/>
    <property type="project" value="TreeGrafter"/>
</dbReference>
<reference evidence="3 4" key="1">
    <citation type="journal article" date="2016" name="PLoS Pathog.">
        <title>Biosynthesis of antibiotic leucinostatins in bio-control fungus Purpureocillium lilacinum and their inhibition on phytophthora revealed by genome mining.</title>
        <authorList>
            <person name="Wang G."/>
            <person name="Liu Z."/>
            <person name="Lin R."/>
            <person name="Li E."/>
            <person name="Mao Z."/>
            <person name="Ling J."/>
            <person name="Yang Y."/>
            <person name="Yin W.B."/>
            <person name="Xie B."/>
        </authorList>
    </citation>
    <scope>NUCLEOTIDE SEQUENCE [LARGE SCALE GENOMIC DNA]</scope>
    <source>
        <strain evidence="3">170</strain>
    </source>
</reference>
<dbReference type="GO" id="GO:0009898">
    <property type="term" value="C:cytoplasmic side of plasma membrane"/>
    <property type="evidence" value="ECO:0007669"/>
    <property type="project" value="TreeGrafter"/>
</dbReference>
<comment type="caution">
    <text evidence="3">The sequence shown here is derived from an EMBL/GenBank/DDBJ whole genome shotgun (WGS) entry which is preliminary data.</text>
</comment>
<keyword evidence="4" id="KW-1185">Reference proteome</keyword>
<dbReference type="STRING" id="1380566.A0A179F9W4"/>
<organism evidence="3 4">
    <name type="scientific">Pochonia chlamydosporia 170</name>
    <dbReference type="NCBI Taxonomy" id="1380566"/>
    <lineage>
        <taxon>Eukaryota</taxon>
        <taxon>Fungi</taxon>
        <taxon>Dikarya</taxon>
        <taxon>Ascomycota</taxon>
        <taxon>Pezizomycotina</taxon>
        <taxon>Sordariomycetes</taxon>
        <taxon>Hypocreomycetidae</taxon>
        <taxon>Hypocreales</taxon>
        <taxon>Clavicipitaceae</taxon>
        <taxon>Pochonia</taxon>
    </lineage>
</organism>
<dbReference type="Proteomes" id="UP000078397">
    <property type="component" value="Unassembled WGS sequence"/>
</dbReference>
<dbReference type="PANTHER" id="PTHR22761:SF18">
    <property type="entry name" value="SORTING PROTEIN SNF7 FAMILY PROTEIN, PUTATIVE (AFU_ORTHOLOGUE AFUA_2G16692)-RELATED"/>
    <property type="match status" value="1"/>
</dbReference>
<dbReference type="Gene3D" id="6.10.140.1230">
    <property type="match status" value="1"/>
</dbReference>
<dbReference type="InterPro" id="IPR005024">
    <property type="entry name" value="Snf7_fam"/>
</dbReference>
<dbReference type="Pfam" id="PF25880">
    <property type="entry name" value="WHD_CHMP7_1st"/>
    <property type="match status" value="1"/>
</dbReference>
<name>A0A179F9W4_METCM</name>
<dbReference type="GO" id="GO:0032511">
    <property type="term" value="P:late endosome to vacuole transport via multivesicular body sorting pathway"/>
    <property type="evidence" value="ECO:0007669"/>
    <property type="project" value="TreeGrafter"/>
</dbReference>
<evidence type="ECO:0000256" key="2">
    <source>
        <dbReference type="SAM" id="MobiDB-lite"/>
    </source>
</evidence>
<accession>A0A179F9W4</accession>
<proteinExistence type="predicted"/>
<dbReference type="RefSeq" id="XP_018139946.1">
    <property type="nucleotide sequence ID" value="XM_018291929.1"/>
</dbReference>
<dbReference type="EMBL" id="LSBJ02000007">
    <property type="protein sequence ID" value="OAQ62242.1"/>
    <property type="molecule type" value="Genomic_DNA"/>
</dbReference>
<keyword evidence="1" id="KW-0175">Coiled coil</keyword>
<protein>
    <submittedName>
        <fullName evidence="3">Vacuolar sorting protein SNF7 family protein</fullName>
    </submittedName>
</protein>
<dbReference type="Pfam" id="PF03357">
    <property type="entry name" value="Snf7"/>
    <property type="match status" value="1"/>
</dbReference>
<gene>
    <name evidence="3" type="ORF">VFPPC_14159</name>
</gene>
<dbReference type="GeneID" id="28855923"/>
<dbReference type="OrthoDB" id="10250120at2759"/>
<dbReference type="GO" id="GO:0000815">
    <property type="term" value="C:ESCRT III complex"/>
    <property type="evidence" value="ECO:0007669"/>
    <property type="project" value="TreeGrafter"/>
</dbReference>
<sequence>MLIGQEPAYRARFPALYSDFRSQRTLNPDGYHANIAAWQGALSSLCLRGLLSSRGSSSSLLILSVDELLPHHFENHRFGQPLALGTVIRQAVADHRFLSVNTFLYPQAATLSRNLSSITWSAAQWTARQLGIIDRVNGEDSLPTGRYVIVSNVEAVSREFKRQTVGKSSQFDRIFTRRQFQAVYAPILVAGQCLSEDDMEVLLTFLSRNMRVIDYDGEIIRIRQPSDEPRISPEDAAVASIKELTANLRHQTNVLNDQIDSLNREVRAALERENRIAAHASLKSKKLAESLLAKRYATLHQLEDIAAKVEQASDQVQLVNVMKSSANALRNLNNRVGGSETVQEVMGHIREQISDVDEVAAILAESTGEIVNESEIDEELEALETEARGKVQLEEGQGITQGEDPTAEGIQSRLAALSTPPSEIIPDKGQSNSETIEARVAGLSLEHS</sequence>
<dbReference type="AlphaFoldDB" id="A0A179F9W4"/>
<feature type="region of interest" description="Disordered" evidence="2">
    <location>
        <begin position="388"/>
        <end position="411"/>
    </location>
</feature>
<evidence type="ECO:0000256" key="1">
    <source>
        <dbReference type="SAM" id="Coils"/>
    </source>
</evidence>
<dbReference type="PANTHER" id="PTHR22761">
    <property type="entry name" value="CHARGED MULTIVESICULAR BODY PROTEIN"/>
    <property type="match status" value="1"/>
</dbReference>
<evidence type="ECO:0000313" key="4">
    <source>
        <dbReference type="Proteomes" id="UP000078397"/>
    </source>
</evidence>
<dbReference type="KEGG" id="pchm:VFPPC_14159"/>
<feature type="coiled-coil region" evidence="1">
    <location>
        <begin position="245"/>
        <end position="272"/>
    </location>
</feature>